<accession>U2R4D5</accession>
<dbReference type="AlphaFoldDB" id="U2R4D5"/>
<sequence length="79" mass="9001">MERMDYMKRLNQILDILIGCFIGAFLGSGVSRFLDFKSHPDLYAIQSAPWYASIISQGIIITIIVIILILIKVIMNKKK</sequence>
<feature type="transmembrane region" description="Helical" evidence="1">
    <location>
        <begin position="50"/>
        <end position="71"/>
    </location>
</feature>
<dbReference type="EMBL" id="AWVI01000041">
    <property type="protein sequence ID" value="ERK45527.1"/>
    <property type="molecule type" value="Genomic_DNA"/>
</dbReference>
<keyword evidence="1" id="KW-1133">Transmembrane helix</keyword>
<evidence type="ECO:0000256" key="1">
    <source>
        <dbReference type="SAM" id="Phobius"/>
    </source>
</evidence>
<dbReference type="HOGENOM" id="CLU_179132_0_0_9"/>
<evidence type="ECO:0000313" key="3">
    <source>
        <dbReference type="Proteomes" id="UP000016658"/>
    </source>
</evidence>
<gene>
    <name evidence="2" type="ORF">HMPREF0367_01022</name>
</gene>
<evidence type="ECO:0000313" key="2">
    <source>
        <dbReference type="EMBL" id="ERK45527.1"/>
    </source>
</evidence>
<keyword evidence="1" id="KW-0812">Transmembrane</keyword>
<name>U2R4D5_9FIRM</name>
<protein>
    <submittedName>
        <fullName evidence="2">Uncharacterized protein</fullName>
    </submittedName>
</protein>
<organism evidence="2 3">
    <name type="scientific">Faecalitalea cylindroides ATCC 27803</name>
    <dbReference type="NCBI Taxonomy" id="649755"/>
    <lineage>
        <taxon>Bacteria</taxon>
        <taxon>Bacillati</taxon>
        <taxon>Bacillota</taxon>
        <taxon>Erysipelotrichia</taxon>
        <taxon>Erysipelotrichales</taxon>
        <taxon>Erysipelotrichaceae</taxon>
        <taxon>Faecalitalea</taxon>
    </lineage>
</organism>
<comment type="caution">
    <text evidence="2">The sequence shown here is derived from an EMBL/GenBank/DDBJ whole genome shotgun (WGS) entry which is preliminary data.</text>
</comment>
<dbReference type="Proteomes" id="UP000016658">
    <property type="component" value="Unassembled WGS sequence"/>
</dbReference>
<keyword evidence="1" id="KW-0472">Membrane</keyword>
<feature type="transmembrane region" description="Helical" evidence="1">
    <location>
        <begin position="12"/>
        <end position="30"/>
    </location>
</feature>
<reference evidence="2 3" key="1">
    <citation type="submission" date="2013-06" db="EMBL/GenBank/DDBJ databases">
        <authorList>
            <person name="Weinstock G."/>
            <person name="Sodergren E."/>
            <person name="Lobos E.A."/>
            <person name="Fulton L."/>
            <person name="Fulton R."/>
            <person name="Courtney L."/>
            <person name="Fronick C."/>
            <person name="O'Laughlin M."/>
            <person name="Godfrey J."/>
            <person name="Wilson R.M."/>
            <person name="Miner T."/>
            <person name="Farmer C."/>
            <person name="Delehaunty K."/>
            <person name="Cordes M."/>
            <person name="Minx P."/>
            <person name="Tomlinson C."/>
            <person name="Chen J."/>
            <person name="Wollam A."/>
            <person name="Pepin K.H."/>
            <person name="Bhonagiri V."/>
            <person name="Zhang X."/>
            <person name="Warren W."/>
            <person name="Mitreva M."/>
            <person name="Mardis E.R."/>
            <person name="Wilson R.K."/>
        </authorList>
    </citation>
    <scope>NUCLEOTIDE SEQUENCE [LARGE SCALE GENOMIC DNA]</scope>
    <source>
        <strain evidence="2 3">ATCC 27803</strain>
    </source>
</reference>
<proteinExistence type="predicted"/>